<dbReference type="OMA" id="ACINTYW"/>
<dbReference type="OrthoDB" id="2756178at2759"/>
<reference evidence="4" key="1">
    <citation type="journal article" date="2012" name="Science">
        <title>The Paleozoic origin of enzymatic lignin decomposition reconstructed from 31 fungal genomes.</title>
        <authorList>
            <person name="Floudas D."/>
            <person name="Binder M."/>
            <person name="Riley R."/>
            <person name="Barry K."/>
            <person name="Blanchette R.A."/>
            <person name="Henrissat B."/>
            <person name="Martinez A.T."/>
            <person name="Otillar R."/>
            <person name="Spatafora J.W."/>
            <person name="Yadav J.S."/>
            <person name="Aerts A."/>
            <person name="Benoit I."/>
            <person name="Boyd A."/>
            <person name="Carlson A."/>
            <person name="Copeland A."/>
            <person name="Coutinho P.M."/>
            <person name="de Vries R.P."/>
            <person name="Ferreira P."/>
            <person name="Findley K."/>
            <person name="Foster B."/>
            <person name="Gaskell J."/>
            <person name="Glotzer D."/>
            <person name="Gorecki P."/>
            <person name="Heitman J."/>
            <person name="Hesse C."/>
            <person name="Hori C."/>
            <person name="Igarashi K."/>
            <person name="Jurgens J.A."/>
            <person name="Kallen N."/>
            <person name="Kersten P."/>
            <person name="Kohler A."/>
            <person name="Kuees U."/>
            <person name="Kumar T.K.A."/>
            <person name="Kuo A."/>
            <person name="LaButti K."/>
            <person name="Larrondo L.F."/>
            <person name="Lindquist E."/>
            <person name="Ling A."/>
            <person name="Lombard V."/>
            <person name="Lucas S."/>
            <person name="Lundell T."/>
            <person name="Martin R."/>
            <person name="McLaughlin D.J."/>
            <person name="Morgenstern I."/>
            <person name="Morin E."/>
            <person name="Murat C."/>
            <person name="Nagy L.G."/>
            <person name="Nolan M."/>
            <person name="Ohm R.A."/>
            <person name="Patyshakuliyeva A."/>
            <person name="Rokas A."/>
            <person name="Ruiz-Duenas F.J."/>
            <person name="Sabat G."/>
            <person name="Salamov A."/>
            <person name="Samejima M."/>
            <person name="Schmutz J."/>
            <person name="Slot J.C."/>
            <person name="St John F."/>
            <person name="Stenlid J."/>
            <person name="Sun H."/>
            <person name="Sun S."/>
            <person name="Syed K."/>
            <person name="Tsang A."/>
            <person name="Wiebenga A."/>
            <person name="Young D."/>
            <person name="Pisabarro A."/>
            <person name="Eastwood D.C."/>
            <person name="Martin F."/>
            <person name="Cullen D."/>
            <person name="Grigoriev I.V."/>
            <person name="Hibbett D.S."/>
        </authorList>
    </citation>
    <scope>NUCLEOTIDE SEQUENCE [LARGE SCALE GENOMIC DNA]</scope>
    <source>
        <strain evidence="4">TFB10046</strain>
    </source>
</reference>
<feature type="non-terminal residue" evidence="3">
    <location>
        <position position="1"/>
    </location>
</feature>
<sequence>ELAEKHDTGMCVAYREQIDTLLVFAGLFSAVVTAFTVESYQWLHSDPGDVSVLLLAHIADILSPNQTALKLPPTSALSDSAAACINTYWFVSLTLSLSAALVGILAKQWLREYERDVGRTDADALAIRQMKFKGLQRWRVNDIVLSVPL</sequence>
<dbReference type="Proteomes" id="UP000006514">
    <property type="component" value="Unassembled WGS sequence"/>
</dbReference>
<dbReference type="InParanoid" id="J0CZ21"/>
<evidence type="ECO:0000256" key="1">
    <source>
        <dbReference type="SAM" id="Phobius"/>
    </source>
</evidence>
<feature type="transmembrane region" description="Helical" evidence="1">
    <location>
        <begin position="87"/>
        <end position="106"/>
    </location>
</feature>
<name>J0CZ21_AURST</name>
<feature type="transmembrane region" description="Helical" evidence="1">
    <location>
        <begin position="21"/>
        <end position="43"/>
    </location>
</feature>
<feature type="domain" description="DUF6535" evidence="2">
    <location>
        <begin position="2"/>
        <end position="149"/>
    </location>
</feature>
<protein>
    <recommendedName>
        <fullName evidence="2">DUF6535 domain-containing protein</fullName>
    </recommendedName>
</protein>
<gene>
    <name evidence="3" type="ORF">AURDEDRAFT_23862</name>
</gene>
<keyword evidence="4" id="KW-1185">Reference proteome</keyword>
<keyword evidence="1" id="KW-1133">Transmembrane helix</keyword>
<dbReference type="eggNOG" id="ENOG502SN69">
    <property type="taxonomic scope" value="Eukaryota"/>
</dbReference>
<dbReference type="Pfam" id="PF20153">
    <property type="entry name" value="DUF6535"/>
    <property type="match status" value="1"/>
</dbReference>
<proteinExistence type="predicted"/>
<keyword evidence="1" id="KW-0812">Transmembrane</keyword>
<dbReference type="KEGG" id="adl:AURDEDRAFT_23862"/>
<organism evidence="3 4">
    <name type="scientific">Auricularia subglabra (strain TFB-10046 / SS5)</name>
    <name type="common">White-rot fungus</name>
    <name type="synonym">Auricularia delicata (strain TFB10046)</name>
    <dbReference type="NCBI Taxonomy" id="717982"/>
    <lineage>
        <taxon>Eukaryota</taxon>
        <taxon>Fungi</taxon>
        <taxon>Dikarya</taxon>
        <taxon>Basidiomycota</taxon>
        <taxon>Agaricomycotina</taxon>
        <taxon>Agaricomycetes</taxon>
        <taxon>Auriculariales</taxon>
        <taxon>Auriculariaceae</taxon>
        <taxon>Auricularia</taxon>
    </lineage>
</organism>
<dbReference type="EMBL" id="JH687856">
    <property type="protein sequence ID" value="EJD36684.1"/>
    <property type="molecule type" value="Genomic_DNA"/>
</dbReference>
<keyword evidence="1" id="KW-0472">Membrane</keyword>
<evidence type="ECO:0000313" key="3">
    <source>
        <dbReference type="EMBL" id="EJD36684.1"/>
    </source>
</evidence>
<evidence type="ECO:0000259" key="2">
    <source>
        <dbReference type="Pfam" id="PF20153"/>
    </source>
</evidence>
<dbReference type="AlphaFoldDB" id="J0CZ21"/>
<evidence type="ECO:0000313" key="4">
    <source>
        <dbReference type="Proteomes" id="UP000006514"/>
    </source>
</evidence>
<accession>J0CZ21</accession>
<dbReference type="InterPro" id="IPR045338">
    <property type="entry name" value="DUF6535"/>
</dbReference>
<feature type="non-terminal residue" evidence="3">
    <location>
        <position position="149"/>
    </location>
</feature>